<dbReference type="InterPro" id="IPR053710">
    <property type="entry name" value="Arylamine_NAT_domain_sf"/>
</dbReference>
<keyword evidence="3" id="KW-1185">Reference proteome</keyword>
<reference evidence="2 3" key="1">
    <citation type="submission" date="2016-10" db="EMBL/GenBank/DDBJ databases">
        <authorList>
            <person name="Cai Z."/>
        </authorList>
    </citation>
    <scope>NUCLEOTIDE SEQUENCE [LARGE SCALE GENOMIC DNA]</scope>
</reference>
<dbReference type="GO" id="GO:0016407">
    <property type="term" value="F:acetyltransferase activity"/>
    <property type="evidence" value="ECO:0007669"/>
    <property type="project" value="InterPro"/>
</dbReference>
<dbReference type="PANTHER" id="PTHR11786:SF0">
    <property type="entry name" value="ARYLAMINE N-ACETYLTRANSFERASE 4-RELATED"/>
    <property type="match status" value="1"/>
</dbReference>
<dbReference type="InterPro" id="IPR038765">
    <property type="entry name" value="Papain-like_cys_pep_sf"/>
</dbReference>
<sequence>MCAAVNEDQTHLVEYLQRIGFPLPADGSLPGPTLKTLWQVHRLHALNIAFENLTFVHHKLKASERPIDLAHLHKRVVHGGRGGMCQEMNPLLFANLQRLGFHCYQGMASVVLQGSFKPAAKPFEGLVTSTNLGDTINCMGTHQIIFACVDGAWHLCDVGFGGLGIAEPIHLQAYDEAAATNGTGDSSEGAQQQEAPEPWGVLPGAAAAAAAGCPGESHQCGSRFRLRRGVIGSAQLLPADQAASHPEALSHVGWYLQCLVKGQWVDVYYFTRTLVTQPVISACAEASFRGHPLFNNHMVVTKPLEDGRATLMDWLLKVRRNGVVVEARELKSEEERDGVLADVFGINLAH</sequence>
<name>A0A383W920_TETOB</name>
<dbReference type="EMBL" id="FNXT01001194">
    <property type="protein sequence ID" value="SZX73609.1"/>
    <property type="molecule type" value="Genomic_DNA"/>
</dbReference>
<dbReference type="Pfam" id="PF00797">
    <property type="entry name" value="Acetyltransf_2"/>
    <property type="match status" value="2"/>
</dbReference>
<dbReference type="Proteomes" id="UP000256970">
    <property type="component" value="Unassembled WGS sequence"/>
</dbReference>
<evidence type="ECO:0000313" key="2">
    <source>
        <dbReference type="EMBL" id="SZX73609.1"/>
    </source>
</evidence>
<dbReference type="InterPro" id="IPR001447">
    <property type="entry name" value="Arylamine_N-AcTrfase"/>
</dbReference>
<organism evidence="2 3">
    <name type="scientific">Tetradesmus obliquus</name>
    <name type="common">Green alga</name>
    <name type="synonym">Acutodesmus obliquus</name>
    <dbReference type="NCBI Taxonomy" id="3088"/>
    <lineage>
        <taxon>Eukaryota</taxon>
        <taxon>Viridiplantae</taxon>
        <taxon>Chlorophyta</taxon>
        <taxon>core chlorophytes</taxon>
        <taxon>Chlorophyceae</taxon>
        <taxon>CS clade</taxon>
        <taxon>Sphaeropleales</taxon>
        <taxon>Scenedesmaceae</taxon>
        <taxon>Tetradesmus</taxon>
    </lineage>
</organism>
<accession>A0A383W920</accession>
<evidence type="ECO:0000313" key="3">
    <source>
        <dbReference type="Proteomes" id="UP000256970"/>
    </source>
</evidence>
<comment type="similarity">
    <text evidence="1">Belongs to the arylamine N-acetyltransferase family.</text>
</comment>
<proteinExistence type="inferred from homology"/>
<dbReference type="Gene3D" id="3.30.2140.20">
    <property type="match status" value="1"/>
</dbReference>
<evidence type="ECO:0000256" key="1">
    <source>
        <dbReference type="ARBA" id="ARBA00006547"/>
    </source>
</evidence>
<dbReference type="PANTHER" id="PTHR11786">
    <property type="entry name" value="N-HYDROXYARYLAMINE O-ACETYLTRANSFERASE"/>
    <property type="match status" value="1"/>
</dbReference>
<dbReference type="AlphaFoldDB" id="A0A383W920"/>
<dbReference type="SUPFAM" id="SSF54001">
    <property type="entry name" value="Cysteine proteinases"/>
    <property type="match status" value="2"/>
</dbReference>
<gene>
    <name evidence="2" type="ORF">BQ4739_LOCUS13867</name>
</gene>
<protein>
    <submittedName>
        <fullName evidence="2">Uncharacterized protein</fullName>
    </submittedName>
</protein>